<organism evidence="2 3">
    <name type="scientific">Thermophilibacter gallinarum</name>
    <dbReference type="NCBI Taxonomy" id="2779357"/>
    <lineage>
        <taxon>Bacteria</taxon>
        <taxon>Bacillati</taxon>
        <taxon>Actinomycetota</taxon>
        <taxon>Coriobacteriia</taxon>
        <taxon>Coriobacteriales</taxon>
        <taxon>Atopobiaceae</taxon>
        <taxon>Thermophilibacter</taxon>
    </lineage>
</organism>
<name>A0ABR9QRL2_9ACTN</name>
<evidence type="ECO:0000313" key="2">
    <source>
        <dbReference type="EMBL" id="MBE5023720.1"/>
    </source>
</evidence>
<evidence type="ECO:0000313" key="3">
    <source>
        <dbReference type="Proteomes" id="UP001194273"/>
    </source>
</evidence>
<dbReference type="InterPro" id="IPR029039">
    <property type="entry name" value="Flavoprotein-like_sf"/>
</dbReference>
<dbReference type="RefSeq" id="WP_193529141.1">
    <property type="nucleotide sequence ID" value="NZ_JADCJZ010000001.1"/>
</dbReference>
<dbReference type="Pfam" id="PF12724">
    <property type="entry name" value="Flavodoxin_5"/>
    <property type="match status" value="1"/>
</dbReference>
<gene>
    <name evidence="2" type="ORF">INF26_02480</name>
</gene>
<accession>A0ABR9QRL2</accession>
<comment type="caution">
    <text evidence="2">The sequence shown here is derived from an EMBL/GenBank/DDBJ whole genome shotgun (WGS) entry which is preliminary data.</text>
</comment>
<dbReference type="SUPFAM" id="SSF52218">
    <property type="entry name" value="Flavoproteins"/>
    <property type="match status" value="1"/>
</dbReference>
<keyword evidence="3" id="KW-1185">Reference proteome</keyword>
<evidence type="ECO:0000259" key="1">
    <source>
        <dbReference type="Pfam" id="PF12724"/>
    </source>
</evidence>
<dbReference type="EMBL" id="JADCJZ010000001">
    <property type="protein sequence ID" value="MBE5023720.1"/>
    <property type="molecule type" value="Genomic_DNA"/>
</dbReference>
<feature type="domain" description="Flavodoxin" evidence="1">
    <location>
        <begin position="5"/>
        <end position="141"/>
    </location>
</feature>
<dbReference type="Proteomes" id="UP001194273">
    <property type="component" value="Unassembled WGS sequence"/>
</dbReference>
<dbReference type="InterPro" id="IPR026816">
    <property type="entry name" value="Flavodoxin_dom"/>
</dbReference>
<reference evidence="2 3" key="1">
    <citation type="submission" date="2020-10" db="EMBL/GenBank/DDBJ databases">
        <title>ChiBAC.</title>
        <authorList>
            <person name="Zenner C."/>
            <person name="Hitch T.C.A."/>
            <person name="Clavel T."/>
        </authorList>
    </citation>
    <scope>NUCLEOTIDE SEQUENCE [LARGE SCALE GENOMIC DNA]</scope>
    <source>
        <strain evidence="2 3">DSM 107455</strain>
    </source>
</reference>
<sequence>MGAVVAFCSQTGSAKRYADWLAEELGCQAVPLERIEAAVADADLVVLCSWFHAASLKGAKRFQAYMAAHGEKHYAVVAVGATPMPCELWPAGEHEEAFRRSFPAEAYPDLPWCYCQGGFHFERLGALDKIMMRIYFKMLESEVRKGDQRSATALAQMREGYDGCERSHLEPLVAELRTRGWA</sequence>
<proteinExistence type="predicted"/>
<protein>
    <recommendedName>
        <fullName evidence="1">Flavodoxin domain-containing protein</fullName>
    </recommendedName>
</protein>